<evidence type="ECO:0008006" key="3">
    <source>
        <dbReference type="Google" id="ProtNLM"/>
    </source>
</evidence>
<name>A0A168GVJ0_9BURK</name>
<protein>
    <recommendedName>
        <fullName evidence="3">Ferritin-like domain-containing protein</fullName>
    </recommendedName>
</protein>
<reference evidence="1 2" key="1">
    <citation type="submission" date="2016-01" db="EMBL/GenBank/DDBJ databases">
        <authorList>
            <person name="McClelland M."/>
            <person name="Jain A."/>
            <person name="Saraogi P."/>
            <person name="Mendelson R."/>
            <person name="Westerman R."/>
            <person name="SanMiguel P."/>
            <person name="Csonka L."/>
        </authorList>
    </citation>
    <scope>NUCLEOTIDE SEQUENCE [LARGE SCALE GENOMIC DNA]</scope>
    <source>
        <strain evidence="1">LMG 27134</strain>
    </source>
</reference>
<dbReference type="EMBL" id="FCOK02000056">
    <property type="protein sequence ID" value="SAP34753.1"/>
    <property type="molecule type" value="Genomic_DNA"/>
</dbReference>
<dbReference type="AlphaFoldDB" id="A0A168GVJ0"/>
<dbReference type="Pfam" id="PF13668">
    <property type="entry name" value="Ferritin_2"/>
    <property type="match status" value="1"/>
</dbReference>
<sequence length="323" mass="32626">MSEDSKVMDVLVQRADKLAKRRQFFRSAGGVGLGLIGGTILGACGGGSSGASAQSSGPTDPEILNFALNLEYLEATFYAYATTGAGLAASLMSGAGTAGTVISGHAVTFSDPVVQAYANEIAKDELEHVAFLRTALGASAVAMPALDVGYQNPNGAFSKAAQAAGLVPAGTAFDPYLNDETFLLAAFIFEDVGVTAYKGAAPLISNPTYLSAAAGILAAEAYHAGLVRTVLYAKGIANPSLGLIASANAISAARDSLDNVGNDDRGISGATPGSSNIVPLDSNGLAFSRNYGNVLNIVYLTSAAVTQGGFFPVGVNGTLHMSA</sequence>
<dbReference type="InterPro" id="IPR009078">
    <property type="entry name" value="Ferritin-like_SF"/>
</dbReference>
<dbReference type="RefSeq" id="WP_062090591.1">
    <property type="nucleotide sequence ID" value="NZ_FCOK02000056.1"/>
</dbReference>
<dbReference type="InterPro" id="IPR052965">
    <property type="entry name" value="Pigment-catalase-like"/>
</dbReference>
<dbReference type="Proteomes" id="UP000054683">
    <property type="component" value="Unassembled WGS sequence"/>
</dbReference>
<accession>A0A168GVJ0</accession>
<dbReference type="PANTHER" id="PTHR31694:SF26">
    <property type="entry name" value="OS05G0151100 PROTEIN"/>
    <property type="match status" value="1"/>
</dbReference>
<evidence type="ECO:0000313" key="1">
    <source>
        <dbReference type="EMBL" id="SAP34753.1"/>
    </source>
</evidence>
<proteinExistence type="predicted"/>
<dbReference type="OrthoDB" id="954262at2"/>
<evidence type="ECO:0000313" key="2">
    <source>
        <dbReference type="Proteomes" id="UP000054683"/>
    </source>
</evidence>
<organism evidence="1 2">
    <name type="scientific">Caballeronia udeis</name>
    <dbReference type="NCBI Taxonomy" id="1232866"/>
    <lineage>
        <taxon>Bacteria</taxon>
        <taxon>Pseudomonadati</taxon>
        <taxon>Pseudomonadota</taxon>
        <taxon>Betaproteobacteria</taxon>
        <taxon>Burkholderiales</taxon>
        <taxon>Burkholderiaceae</taxon>
        <taxon>Caballeronia</taxon>
    </lineage>
</organism>
<gene>
    <name evidence="1" type="ORF">AWB69_06310</name>
</gene>
<dbReference type="SUPFAM" id="SSF47240">
    <property type="entry name" value="Ferritin-like"/>
    <property type="match status" value="1"/>
</dbReference>
<dbReference type="PANTHER" id="PTHR31694">
    <property type="entry name" value="DESICCATION-LIKE PROTEIN"/>
    <property type="match status" value="1"/>
</dbReference>